<name>A0ABD0YRC1_9HEMI</name>
<dbReference type="Proteomes" id="UP001558652">
    <property type="component" value="Unassembled WGS sequence"/>
</dbReference>
<gene>
    <name evidence="1" type="ORF">AAG570_008582</name>
</gene>
<protein>
    <submittedName>
        <fullName evidence="1">Uncharacterized protein</fullName>
    </submittedName>
</protein>
<dbReference type="AlphaFoldDB" id="A0ABD0YRC1"/>
<proteinExistence type="predicted"/>
<keyword evidence="2" id="KW-1185">Reference proteome</keyword>
<evidence type="ECO:0000313" key="2">
    <source>
        <dbReference type="Proteomes" id="UP001558652"/>
    </source>
</evidence>
<organism evidence="1 2">
    <name type="scientific">Ranatra chinensis</name>
    <dbReference type="NCBI Taxonomy" id="642074"/>
    <lineage>
        <taxon>Eukaryota</taxon>
        <taxon>Metazoa</taxon>
        <taxon>Ecdysozoa</taxon>
        <taxon>Arthropoda</taxon>
        <taxon>Hexapoda</taxon>
        <taxon>Insecta</taxon>
        <taxon>Pterygota</taxon>
        <taxon>Neoptera</taxon>
        <taxon>Paraneoptera</taxon>
        <taxon>Hemiptera</taxon>
        <taxon>Heteroptera</taxon>
        <taxon>Panheteroptera</taxon>
        <taxon>Nepomorpha</taxon>
        <taxon>Nepidae</taxon>
        <taxon>Ranatrinae</taxon>
        <taxon>Ranatra</taxon>
    </lineage>
</organism>
<dbReference type="EMBL" id="JBFDAA010000003">
    <property type="protein sequence ID" value="KAL1138519.1"/>
    <property type="molecule type" value="Genomic_DNA"/>
</dbReference>
<sequence length="272" mass="30417">MASKRRNMFYQNKKQETTEIGKEQPRCNRSGIGGGVRNVMRQWGHIAGANPAEERTVTAHGASQWASWRGSNDMGPLSAKLGSRVHAVALTSAALRNRKSRIVILVRSAEPSGVEAARDRRHFTASRVGNQGERRTGKLLDSMKMPPQGRSSFHICDILDLNDPAKHPQPEQLPSHAGVEMTNLQQLGQPSLLYAGSHIHQHPTATELLHHHWTSSLPEFRSRKQELFQYAFTARGGAVLLTAENNISGYRIETSDINRRFKMTIFPEQVCR</sequence>
<accession>A0ABD0YRC1</accession>
<comment type="caution">
    <text evidence="1">The sequence shown here is derived from an EMBL/GenBank/DDBJ whole genome shotgun (WGS) entry which is preliminary data.</text>
</comment>
<evidence type="ECO:0000313" key="1">
    <source>
        <dbReference type="EMBL" id="KAL1138519.1"/>
    </source>
</evidence>
<reference evidence="1 2" key="1">
    <citation type="submission" date="2024-07" db="EMBL/GenBank/DDBJ databases">
        <title>Chromosome-level genome assembly of the water stick insect Ranatra chinensis (Heteroptera: Nepidae).</title>
        <authorList>
            <person name="Liu X."/>
        </authorList>
    </citation>
    <scope>NUCLEOTIDE SEQUENCE [LARGE SCALE GENOMIC DNA]</scope>
    <source>
        <strain evidence="1">Cailab_2021Rc</strain>
        <tissue evidence="1">Muscle</tissue>
    </source>
</reference>